<dbReference type="HOGENOM" id="CLU_866225_0_0_1"/>
<dbReference type="AlphaFoldDB" id="A0A098VRT3"/>
<dbReference type="InterPro" id="IPR036412">
    <property type="entry name" value="HAD-like_sf"/>
</dbReference>
<dbReference type="SMART" id="SM00577">
    <property type="entry name" value="CPDc"/>
    <property type="match status" value="1"/>
</dbReference>
<keyword evidence="1" id="KW-0809">Transit peptide</keyword>
<keyword evidence="1" id="KW-0813">Transport</keyword>
<dbReference type="EMBL" id="JMKJ01000221">
    <property type="protein sequence ID" value="KGG51685.1"/>
    <property type="molecule type" value="Genomic_DNA"/>
</dbReference>
<dbReference type="VEuPathDB" id="MicrosporidiaDB:DI09_29p60"/>
<accession>A0A098VRT3</accession>
<evidence type="ECO:0000256" key="1">
    <source>
        <dbReference type="RuleBase" id="RU365079"/>
    </source>
</evidence>
<sequence length="321" mass="36118">MGKRTLLLLDLNGVLFYCPASSIVSASILEKNPGSCFVNTGLILRPWISEFLSFCFQHFEVGIWTSLQAKNAYPIIGRILGSHVEISHSGLILDCGLVDGGKIFPEISQIKELDKMSTEASMIKGEEPRSCARMQISILRHRMMSKSSVKGQLSLLWTQTRCTISHDGRAFKMKKDRPFMLKDLSSLWKEDGELHALPVHQIVEKIVINHQDASYVLSSNPVRKFDDLSVSVPSRLDIASRWSPKNTVLIDDSAYKFSQTPLNGIPVSSFDEDSTNDNVLLHLMQYLEKEVIALSRDKDDFDIREILKARPFSAFTPLNCV</sequence>
<dbReference type="SUPFAM" id="SSF56784">
    <property type="entry name" value="HAD-like"/>
    <property type="match status" value="2"/>
</dbReference>
<evidence type="ECO:0000259" key="3">
    <source>
        <dbReference type="PROSITE" id="PS50969"/>
    </source>
</evidence>
<evidence type="ECO:0000313" key="5">
    <source>
        <dbReference type="Proteomes" id="UP000029725"/>
    </source>
</evidence>
<dbReference type="InterPro" id="IPR023214">
    <property type="entry name" value="HAD_sf"/>
</dbReference>
<organism evidence="4 5">
    <name type="scientific">Mitosporidium daphniae</name>
    <dbReference type="NCBI Taxonomy" id="1485682"/>
    <lineage>
        <taxon>Eukaryota</taxon>
        <taxon>Fungi</taxon>
        <taxon>Fungi incertae sedis</taxon>
        <taxon>Microsporidia</taxon>
        <taxon>Mitosporidium</taxon>
    </lineage>
</organism>
<protein>
    <recommendedName>
        <fullName evidence="1">Mitochondrial import inner membrane translocase subunit TIM50</fullName>
    </recommendedName>
</protein>
<keyword evidence="1" id="KW-0653">Protein transport</keyword>
<evidence type="ECO:0000256" key="2">
    <source>
        <dbReference type="SAM" id="SignalP"/>
    </source>
</evidence>
<proteinExistence type="inferred from homology"/>
<comment type="subcellular location">
    <subcellularLocation>
        <location evidence="1">Mitochondrion inner membrane</location>
        <topology evidence="1">Single-pass membrane protein</topology>
    </subcellularLocation>
</comment>
<dbReference type="GO" id="GO:0005744">
    <property type="term" value="C:TIM23 mitochondrial import inner membrane translocase complex"/>
    <property type="evidence" value="ECO:0007669"/>
    <property type="project" value="UniProtKB-UniRule"/>
</dbReference>
<keyword evidence="5" id="KW-1185">Reference proteome</keyword>
<comment type="subunit">
    <text evidence="1">Component of the TIM23 complex.</text>
</comment>
<dbReference type="GO" id="GO:0015031">
    <property type="term" value="P:protein transport"/>
    <property type="evidence" value="ECO:0007669"/>
    <property type="project" value="UniProtKB-KW"/>
</dbReference>
<name>A0A098VRT3_9MICR</name>
<evidence type="ECO:0000313" key="4">
    <source>
        <dbReference type="EMBL" id="KGG51685.1"/>
    </source>
</evidence>
<comment type="caution">
    <text evidence="4">The sequence shown here is derived from an EMBL/GenBank/DDBJ whole genome shotgun (WGS) entry which is preliminary data.</text>
</comment>
<comment type="function">
    <text evidence="1">Essential component of the TIM23 complex, a complex that mediates the translocation of transit peptide-containing proteins across the mitochondrial inner membrane.</text>
</comment>
<feature type="domain" description="FCP1 homology" evidence="3">
    <location>
        <begin position="1"/>
        <end position="290"/>
    </location>
</feature>
<dbReference type="InterPro" id="IPR050365">
    <property type="entry name" value="TIM50"/>
</dbReference>
<feature type="signal peptide" evidence="2">
    <location>
        <begin position="1"/>
        <end position="20"/>
    </location>
</feature>
<dbReference type="OrthoDB" id="1711508at2759"/>
<dbReference type="Gene3D" id="3.40.50.1000">
    <property type="entry name" value="HAD superfamily/HAD-like"/>
    <property type="match status" value="1"/>
</dbReference>
<dbReference type="GeneID" id="25259431"/>
<keyword evidence="1" id="KW-0811">Translocation</keyword>
<dbReference type="Pfam" id="PF03031">
    <property type="entry name" value="NIF"/>
    <property type="match status" value="2"/>
</dbReference>
<reference evidence="4 5" key="1">
    <citation type="submission" date="2014-04" db="EMBL/GenBank/DDBJ databases">
        <title>A new species of microsporidia sheds light on the evolution of extreme parasitism.</title>
        <authorList>
            <person name="Haag K.L."/>
            <person name="James T.Y."/>
            <person name="Larsson R."/>
            <person name="Schaer T.M."/>
            <person name="Refardt D."/>
            <person name="Pombert J.-F."/>
            <person name="Ebert D."/>
        </authorList>
    </citation>
    <scope>NUCLEOTIDE SEQUENCE [LARGE SCALE GENOMIC DNA]</scope>
    <source>
        <strain evidence="4 5">UGP3</strain>
        <tissue evidence="4">Spores</tissue>
    </source>
</reference>
<keyword evidence="1" id="KW-0496">Mitochondrion</keyword>
<dbReference type="PROSITE" id="PS50969">
    <property type="entry name" value="FCP1"/>
    <property type="match status" value="1"/>
</dbReference>
<keyword evidence="2" id="KW-0732">Signal</keyword>
<dbReference type="RefSeq" id="XP_013238143.1">
    <property type="nucleotide sequence ID" value="XM_013382689.1"/>
</dbReference>
<dbReference type="InterPro" id="IPR004274">
    <property type="entry name" value="FCP1_dom"/>
</dbReference>
<dbReference type="Proteomes" id="UP000029725">
    <property type="component" value="Unassembled WGS sequence"/>
</dbReference>
<gene>
    <name evidence="4" type="ORF">DI09_29p60</name>
</gene>
<dbReference type="PANTHER" id="PTHR12210">
    <property type="entry name" value="DULLARD PROTEIN PHOSPHATASE"/>
    <property type="match status" value="1"/>
</dbReference>
<comment type="similarity">
    <text evidence="1">Belongs to the TIM50 family.</text>
</comment>
<feature type="chain" id="PRO_5001941962" description="Mitochondrial import inner membrane translocase subunit TIM50" evidence="2">
    <location>
        <begin position="21"/>
        <end position="321"/>
    </location>
</feature>